<keyword evidence="3" id="KW-1185">Reference proteome</keyword>
<feature type="compositionally biased region" description="Basic and acidic residues" evidence="1">
    <location>
        <begin position="1"/>
        <end position="12"/>
    </location>
</feature>
<evidence type="ECO:0000313" key="3">
    <source>
        <dbReference type="Proteomes" id="UP000053232"/>
    </source>
</evidence>
<sequence length="111" mass="13044">MEESKFSGRYQRDWNGNSHKRESTSRWTKREEKNQFWKKVQEVRYSHGDWQIGYSNCGRRGREKHREEKLINMETGRQGVGGRGKQSYQPCGQMGRDGHGELIAIRTGARV</sequence>
<gene>
    <name evidence="2" type="ORF">OXYTRIMIC_217</name>
</gene>
<feature type="region of interest" description="Disordered" evidence="1">
    <location>
        <begin position="75"/>
        <end position="111"/>
    </location>
</feature>
<proteinExistence type="predicted"/>
<reference evidence="3" key="1">
    <citation type="journal article" date="2014" name="Cell">
        <title>The Architecture of a Scrambled Genome Reveals Massive Levels of Genomic Rearrangement during Development.</title>
        <authorList>
            <person name="Chen X."/>
            <person name="Bracht J.R."/>
            <person name="Goldman A.D."/>
            <person name="Dolzhenko E."/>
            <person name="Clay D.M."/>
            <person name="Swart E.C."/>
            <person name="Perlman D.H."/>
            <person name="Doak T.G."/>
            <person name="Stuart A."/>
            <person name="Amemiya C.T."/>
            <person name="Sebra R.P."/>
            <person name="Landweber L.F."/>
        </authorList>
    </citation>
    <scope>NUCLEOTIDE SEQUENCE [LARGE SCALE GENOMIC DNA]</scope>
    <source>
        <strain evidence="3">JRB310</strain>
    </source>
</reference>
<organism evidence="2 3">
    <name type="scientific">Oxytricha trifallax</name>
    <dbReference type="NCBI Taxonomy" id="1172189"/>
    <lineage>
        <taxon>Eukaryota</taxon>
        <taxon>Sar</taxon>
        <taxon>Alveolata</taxon>
        <taxon>Ciliophora</taxon>
        <taxon>Intramacronucleata</taxon>
        <taxon>Spirotrichea</taxon>
        <taxon>Stichotrichia</taxon>
        <taxon>Sporadotrichida</taxon>
        <taxon>Oxytrichidae</taxon>
        <taxon>Oxytrichinae</taxon>
        <taxon>Oxytricha</taxon>
    </lineage>
</organism>
<feature type="region of interest" description="Disordered" evidence="1">
    <location>
        <begin position="1"/>
        <end position="32"/>
    </location>
</feature>
<protein>
    <submittedName>
        <fullName evidence="2">Uncharacterized protein</fullName>
    </submittedName>
</protein>
<dbReference type="AlphaFoldDB" id="A0A073IAH0"/>
<accession>A0A073IAH0</accession>
<dbReference type="Proteomes" id="UP000053232">
    <property type="component" value="Unassembled WGS sequence"/>
</dbReference>
<evidence type="ECO:0000256" key="1">
    <source>
        <dbReference type="SAM" id="MobiDB-lite"/>
    </source>
</evidence>
<dbReference type="EMBL" id="ARYC01022086">
    <property type="protein sequence ID" value="KEJ82412.1"/>
    <property type="molecule type" value="Genomic_DNA"/>
</dbReference>
<evidence type="ECO:0000313" key="2">
    <source>
        <dbReference type="EMBL" id="KEJ82412.1"/>
    </source>
</evidence>
<comment type="caution">
    <text evidence="2">The sequence shown here is derived from an EMBL/GenBank/DDBJ whole genome shotgun (WGS) entry which is preliminary data.</text>
</comment>
<feature type="compositionally biased region" description="Basic and acidic residues" evidence="1">
    <location>
        <begin position="19"/>
        <end position="32"/>
    </location>
</feature>
<name>A0A073IAH0_9SPIT</name>